<keyword evidence="7" id="KW-0915">Sodium</keyword>
<evidence type="ECO:0000259" key="12">
    <source>
        <dbReference type="Pfam" id="PF00999"/>
    </source>
</evidence>
<evidence type="ECO:0000256" key="5">
    <source>
        <dbReference type="ARBA" id="ARBA00022692"/>
    </source>
</evidence>
<feature type="transmembrane region" description="Helical" evidence="11">
    <location>
        <begin position="60"/>
        <end position="79"/>
    </location>
</feature>
<evidence type="ECO:0000256" key="6">
    <source>
        <dbReference type="ARBA" id="ARBA00022989"/>
    </source>
</evidence>
<feature type="transmembrane region" description="Helical" evidence="11">
    <location>
        <begin position="295"/>
        <end position="314"/>
    </location>
</feature>
<keyword evidence="14" id="KW-1185">Reference proteome</keyword>
<keyword evidence="4" id="KW-0050">Antiport</keyword>
<evidence type="ECO:0000256" key="2">
    <source>
        <dbReference type="ARBA" id="ARBA00005551"/>
    </source>
</evidence>
<evidence type="ECO:0000256" key="9">
    <source>
        <dbReference type="ARBA" id="ARBA00023136"/>
    </source>
</evidence>
<feature type="transmembrane region" description="Helical" evidence="11">
    <location>
        <begin position="91"/>
        <end position="111"/>
    </location>
</feature>
<sequence length="392" mass="39596">MQGFGFHTLALLTAVGIAGPLLAALPRLRIPVVVGELIAGLVIGKTGLGVVDVANPTFQLLANIGFALVMFVVGSHVPVHGSQLRSAVPLALARVALGGVVAVALGIGLAAEFGTGHAALYAVLMASSSAALALPVIDSLRLHGPHVLSVTAQIAIADAACIVLLPLVIDVQRAPTAAVGALAVAACAGVLFVLLRAVDGRGWRRRVHVYSEKRRFALELRTNLIVLFALAALAVSTHVSIMLAGFALGLVIAVVGEPRRLARQLFGITEGFFSPLFFVWLGASLQVRELGSHPKFILLGAGLGLGAVLAHGAGKLLGQPLTFAALSAAQLGVPVAAATIGTEEHLLAAGESAALMFGALLTIAAASIAGAVAARGQAAAEADRPAAANKSA</sequence>
<feature type="transmembrane region" description="Helical" evidence="11">
    <location>
        <begin position="175"/>
        <end position="195"/>
    </location>
</feature>
<proteinExistence type="inferred from homology"/>
<feature type="transmembrane region" description="Helical" evidence="11">
    <location>
        <begin position="353"/>
        <end position="374"/>
    </location>
</feature>
<feature type="transmembrane region" description="Helical" evidence="11">
    <location>
        <begin position="265"/>
        <end position="283"/>
    </location>
</feature>
<evidence type="ECO:0000256" key="8">
    <source>
        <dbReference type="ARBA" id="ARBA00023065"/>
    </source>
</evidence>
<feature type="transmembrane region" description="Helical" evidence="11">
    <location>
        <begin position="216"/>
        <end position="235"/>
    </location>
</feature>
<organism evidence="13 14">
    <name type="scientific">Mycobacterium malmoense</name>
    <dbReference type="NCBI Taxonomy" id="1780"/>
    <lineage>
        <taxon>Bacteria</taxon>
        <taxon>Bacillati</taxon>
        <taxon>Actinomycetota</taxon>
        <taxon>Actinomycetes</taxon>
        <taxon>Mycobacteriales</taxon>
        <taxon>Mycobacteriaceae</taxon>
        <taxon>Mycobacterium</taxon>
    </lineage>
</organism>
<dbReference type="PANTHER" id="PTHR43562:SF3">
    <property type="entry name" value="SODIUM ION_PROTON EXCHANGER (EUROFUNG)"/>
    <property type="match status" value="1"/>
</dbReference>
<dbReference type="Gene3D" id="1.20.1530.20">
    <property type="match status" value="1"/>
</dbReference>
<dbReference type="Pfam" id="PF00999">
    <property type="entry name" value="Na_H_Exchanger"/>
    <property type="match status" value="1"/>
</dbReference>
<accession>A0ABX3ST97</accession>
<feature type="transmembrane region" description="Helical" evidence="11">
    <location>
        <begin position="148"/>
        <end position="169"/>
    </location>
</feature>
<feature type="domain" description="Cation/H+ exchanger transmembrane" evidence="12">
    <location>
        <begin position="21"/>
        <end position="364"/>
    </location>
</feature>
<keyword evidence="9 11" id="KW-0472">Membrane</keyword>
<keyword evidence="8" id="KW-0406">Ion transport</keyword>
<evidence type="ECO:0000256" key="10">
    <source>
        <dbReference type="ARBA" id="ARBA00023201"/>
    </source>
</evidence>
<reference evidence="13 14" key="1">
    <citation type="submission" date="2017-02" db="EMBL/GenBank/DDBJ databases">
        <title>The new phylogeny of genus Mycobacterium.</title>
        <authorList>
            <person name="Tortoli E."/>
            <person name="Trovato A."/>
            <person name="Cirillo D.M."/>
        </authorList>
    </citation>
    <scope>NUCLEOTIDE SEQUENCE [LARGE SCALE GENOMIC DNA]</scope>
    <source>
        <strain evidence="13 14">IP1130001</strain>
    </source>
</reference>
<evidence type="ECO:0000313" key="14">
    <source>
        <dbReference type="Proteomes" id="UP000243140"/>
    </source>
</evidence>
<dbReference type="InterPro" id="IPR038770">
    <property type="entry name" value="Na+/solute_symporter_sf"/>
</dbReference>
<protein>
    <submittedName>
        <fullName evidence="13">Sodium:proton antiporter</fullName>
    </submittedName>
</protein>
<comment type="similarity">
    <text evidence="2">Belongs to the monovalent cation:proton antiporter 2 (CPA2) transporter (TC 2.A.37) family.</text>
</comment>
<evidence type="ECO:0000256" key="7">
    <source>
        <dbReference type="ARBA" id="ARBA00023053"/>
    </source>
</evidence>
<dbReference type="RefSeq" id="WP_083010270.1">
    <property type="nucleotide sequence ID" value="NZ_CP060015.1"/>
</dbReference>
<dbReference type="InterPro" id="IPR006153">
    <property type="entry name" value="Cation/H_exchanger_TM"/>
</dbReference>
<keyword evidence="10" id="KW-0739">Sodium transport</keyword>
<evidence type="ECO:0000256" key="1">
    <source>
        <dbReference type="ARBA" id="ARBA00004141"/>
    </source>
</evidence>
<evidence type="ECO:0000256" key="3">
    <source>
        <dbReference type="ARBA" id="ARBA00022448"/>
    </source>
</evidence>
<evidence type="ECO:0000256" key="11">
    <source>
        <dbReference type="SAM" id="Phobius"/>
    </source>
</evidence>
<evidence type="ECO:0000313" key="13">
    <source>
        <dbReference type="EMBL" id="ORA83687.1"/>
    </source>
</evidence>
<comment type="subcellular location">
    <subcellularLocation>
        <location evidence="1">Membrane</location>
        <topology evidence="1">Multi-pass membrane protein</topology>
    </subcellularLocation>
</comment>
<dbReference type="Proteomes" id="UP000243140">
    <property type="component" value="Unassembled WGS sequence"/>
</dbReference>
<feature type="transmembrane region" description="Helical" evidence="11">
    <location>
        <begin position="117"/>
        <end position="136"/>
    </location>
</feature>
<evidence type="ECO:0000256" key="4">
    <source>
        <dbReference type="ARBA" id="ARBA00022449"/>
    </source>
</evidence>
<keyword evidence="5 11" id="KW-0812">Transmembrane</keyword>
<comment type="caution">
    <text evidence="13">The sequence shown here is derived from an EMBL/GenBank/DDBJ whole genome shotgun (WGS) entry which is preliminary data.</text>
</comment>
<keyword evidence="3" id="KW-0813">Transport</keyword>
<dbReference type="EMBL" id="MVHV01000007">
    <property type="protein sequence ID" value="ORA83687.1"/>
    <property type="molecule type" value="Genomic_DNA"/>
</dbReference>
<keyword evidence="6 11" id="KW-1133">Transmembrane helix</keyword>
<name>A0ABX3ST97_MYCMA</name>
<gene>
    <name evidence="13" type="ORF">BST29_09130</name>
</gene>
<dbReference type="PANTHER" id="PTHR43562">
    <property type="entry name" value="NAPA-TYPE SODIUM/HYDROGEN ANTIPORTER"/>
    <property type="match status" value="1"/>
</dbReference>